<keyword evidence="4 6" id="KW-0472">Membrane</keyword>
<comment type="subcellular location">
    <subcellularLocation>
        <location evidence="1">Membrane</location>
        <topology evidence="1">Multi-pass membrane protein</topology>
    </subcellularLocation>
</comment>
<keyword evidence="9" id="KW-1185">Reference proteome</keyword>
<keyword evidence="8" id="KW-0645">Protease</keyword>
<proteinExistence type="predicted"/>
<evidence type="ECO:0000259" key="7">
    <source>
        <dbReference type="Pfam" id="PF01694"/>
    </source>
</evidence>
<feature type="transmembrane region" description="Helical" evidence="6">
    <location>
        <begin position="27"/>
        <end position="50"/>
    </location>
</feature>
<dbReference type="KEGG" id="prv:G7070_07295"/>
<evidence type="ECO:0000256" key="4">
    <source>
        <dbReference type="ARBA" id="ARBA00023136"/>
    </source>
</evidence>
<evidence type="ECO:0000256" key="3">
    <source>
        <dbReference type="ARBA" id="ARBA00022989"/>
    </source>
</evidence>
<evidence type="ECO:0000256" key="2">
    <source>
        <dbReference type="ARBA" id="ARBA00022692"/>
    </source>
</evidence>
<feature type="domain" description="Peptidase S54 rhomboid" evidence="7">
    <location>
        <begin position="60"/>
        <end position="196"/>
    </location>
</feature>
<keyword evidence="2 6" id="KW-0812">Transmembrane</keyword>
<reference evidence="8 9" key="1">
    <citation type="submission" date="2020-03" db="EMBL/GenBank/DDBJ databases">
        <title>Propioniciclava sp. nov., isolated from Hydrophilus acuminatus.</title>
        <authorList>
            <person name="Hyun D.-W."/>
            <person name="Bae J.-W."/>
        </authorList>
    </citation>
    <scope>NUCLEOTIDE SEQUENCE [LARGE SCALE GENOMIC DNA]</scope>
    <source>
        <strain evidence="8 9">HDW11</strain>
    </source>
</reference>
<dbReference type="Proteomes" id="UP000501058">
    <property type="component" value="Chromosome"/>
</dbReference>
<feature type="transmembrane region" description="Helical" evidence="6">
    <location>
        <begin position="128"/>
        <end position="144"/>
    </location>
</feature>
<dbReference type="SUPFAM" id="SSF144091">
    <property type="entry name" value="Rhomboid-like"/>
    <property type="match status" value="1"/>
</dbReference>
<feature type="transmembrane region" description="Helical" evidence="6">
    <location>
        <begin position="101"/>
        <end position="122"/>
    </location>
</feature>
<evidence type="ECO:0000256" key="1">
    <source>
        <dbReference type="ARBA" id="ARBA00004141"/>
    </source>
</evidence>
<evidence type="ECO:0000256" key="5">
    <source>
        <dbReference type="SAM" id="MobiDB-lite"/>
    </source>
</evidence>
<dbReference type="GO" id="GO:0016020">
    <property type="term" value="C:membrane"/>
    <property type="evidence" value="ECO:0007669"/>
    <property type="project" value="UniProtKB-SubCell"/>
</dbReference>
<feature type="compositionally biased region" description="Low complexity" evidence="5">
    <location>
        <begin position="251"/>
        <end position="269"/>
    </location>
</feature>
<dbReference type="EMBL" id="CP049865">
    <property type="protein sequence ID" value="QIK72110.1"/>
    <property type="molecule type" value="Genomic_DNA"/>
</dbReference>
<name>A0A6G7Y5N1_9ACTN</name>
<accession>A0A6G7Y5N1</accession>
<dbReference type="GO" id="GO:0006508">
    <property type="term" value="P:proteolysis"/>
    <property type="evidence" value="ECO:0007669"/>
    <property type="project" value="UniProtKB-KW"/>
</dbReference>
<dbReference type="AlphaFoldDB" id="A0A6G7Y5N1"/>
<sequence length="294" mass="31936">MPPFNVSRDNSGEAWFRIGRLDVNTTLLLALLGAVGTIASTFAPTLAGALFLDPRAVLAGQVWRVFTWPFVDSLSLWTILSLVLLWYFGRDLEAQVGRRSMATLYVGMWASLTVISLVVHLVSGSGQMYGLGLIQFIVLLLWIAEYPQRPFFFGIRAWVVGTVLLGLQLLLMLAGARWADLITLVGALLFTAVMARRAGLLSDLSFLPGRKQAPRAPRCPAPSSGWRSAARPTPNASTSCWRRSAPRGCTASARPSAASWRSCASAASPTEADRPRTFRGRPPPSVTVLGWNPP</sequence>
<protein>
    <submittedName>
        <fullName evidence="8">Rhomboid family intramembrane serine protease</fullName>
    </submittedName>
</protein>
<dbReference type="GO" id="GO:0004252">
    <property type="term" value="F:serine-type endopeptidase activity"/>
    <property type="evidence" value="ECO:0007669"/>
    <property type="project" value="InterPro"/>
</dbReference>
<feature type="transmembrane region" description="Helical" evidence="6">
    <location>
        <begin position="178"/>
        <end position="195"/>
    </location>
</feature>
<evidence type="ECO:0000313" key="9">
    <source>
        <dbReference type="Proteomes" id="UP000501058"/>
    </source>
</evidence>
<evidence type="ECO:0000313" key="8">
    <source>
        <dbReference type="EMBL" id="QIK72110.1"/>
    </source>
</evidence>
<keyword evidence="3 6" id="KW-1133">Transmembrane helix</keyword>
<dbReference type="InterPro" id="IPR022764">
    <property type="entry name" value="Peptidase_S54_rhomboid_dom"/>
</dbReference>
<feature type="transmembrane region" description="Helical" evidence="6">
    <location>
        <begin position="151"/>
        <end position="172"/>
    </location>
</feature>
<organism evidence="8 9">
    <name type="scientific">Propioniciclava coleopterorum</name>
    <dbReference type="NCBI Taxonomy" id="2714937"/>
    <lineage>
        <taxon>Bacteria</taxon>
        <taxon>Bacillati</taxon>
        <taxon>Actinomycetota</taxon>
        <taxon>Actinomycetes</taxon>
        <taxon>Propionibacteriales</taxon>
        <taxon>Propionibacteriaceae</taxon>
        <taxon>Propioniciclava</taxon>
    </lineage>
</organism>
<feature type="transmembrane region" description="Helical" evidence="6">
    <location>
        <begin position="70"/>
        <end position="89"/>
    </location>
</feature>
<evidence type="ECO:0000256" key="6">
    <source>
        <dbReference type="SAM" id="Phobius"/>
    </source>
</evidence>
<dbReference type="Pfam" id="PF01694">
    <property type="entry name" value="Rhomboid"/>
    <property type="match status" value="1"/>
</dbReference>
<dbReference type="InterPro" id="IPR035952">
    <property type="entry name" value="Rhomboid-like_sf"/>
</dbReference>
<feature type="region of interest" description="Disordered" evidence="5">
    <location>
        <begin position="211"/>
        <end position="294"/>
    </location>
</feature>
<keyword evidence="8" id="KW-0378">Hydrolase</keyword>
<gene>
    <name evidence="8" type="ORF">G7070_07295</name>
</gene>
<dbReference type="Gene3D" id="1.20.1540.10">
    <property type="entry name" value="Rhomboid-like"/>
    <property type="match status" value="1"/>
</dbReference>